<dbReference type="VEuPathDB" id="FungiDB:H257_00391"/>
<dbReference type="InterPro" id="IPR000577">
    <property type="entry name" value="Carb_kinase_FGGY"/>
</dbReference>
<dbReference type="GeneID" id="20802387"/>
<dbReference type="SUPFAM" id="SSF53067">
    <property type="entry name" value="Actin-like ATPase domain"/>
    <property type="match status" value="2"/>
</dbReference>
<keyword evidence="4" id="KW-0732">Signal</keyword>
<comment type="similarity">
    <text evidence="1">Belongs to the FGGY kinase family.</text>
</comment>
<dbReference type="Pfam" id="PF00370">
    <property type="entry name" value="FGGY_N"/>
    <property type="match status" value="1"/>
</dbReference>
<protein>
    <recommendedName>
        <fullName evidence="8">Carbohydrate kinase FGGY N-terminal domain-containing protein</fullName>
    </recommendedName>
</protein>
<dbReference type="InterPro" id="IPR043129">
    <property type="entry name" value="ATPase_NBD"/>
</dbReference>
<accession>W4HCV3</accession>
<dbReference type="InterPro" id="IPR018485">
    <property type="entry name" value="FGGY_C"/>
</dbReference>
<dbReference type="InterPro" id="IPR018484">
    <property type="entry name" value="FGGY_N"/>
</dbReference>
<dbReference type="PANTHER" id="PTHR43095:SF2">
    <property type="entry name" value="GLUCONOKINASE"/>
    <property type="match status" value="1"/>
</dbReference>
<feature type="signal peptide" evidence="4">
    <location>
        <begin position="1"/>
        <end position="19"/>
    </location>
</feature>
<dbReference type="Pfam" id="PF02782">
    <property type="entry name" value="FGGY_C"/>
    <property type="match status" value="1"/>
</dbReference>
<feature type="domain" description="Carbohydrate kinase FGGY N-terminal" evidence="5">
    <location>
        <begin position="39"/>
        <end position="287"/>
    </location>
</feature>
<keyword evidence="3" id="KW-0418">Kinase</keyword>
<dbReference type="GO" id="GO:0016301">
    <property type="term" value="F:kinase activity"/>
    <property type="evidence" value="ECO:0007669"/>
    <property type="project" value="UniProtKB-KW"/>
</dbReference>
<evidence type="ECO:0008006" key="8">
    <source>
        <dbReference type="Google" id="ProtNLM"/>
    </source>
</evidence>
<dbReference type="STRING" id="112090.W4HCV3"/>
<dbReference type="EMBL" id="KI913114">
    <property type="protein sequence ID" value="ETV88963.1"/>
    <property type="molecule type" value="Genomic_DNA"/>
</dbReference>
<evidence type="ECO:0000259" key="5">
    <source>
        <dbReference type="Pfam" id="PF00370"/>
    </source>
</evidence>
<dbReference type="CDD" id="cd07770">
    <property type="entry name" value="ASKHA_NBD_FGGY_GntK"/>
    <property type="match status" value="1"/>
</dbReference>
<feature type="chain" id="PRO_5004842986" description="Carbohydrate kinase FGGY N-terminal domain-containing protein" evidence="4">
    <location>
        <begin position="20"/>
        <end position="552"/>
    </location>
</feature>
<dbReference type="GO" id="GO:0005975">
    <property type="term" value="P:carbohydrate metabolic process"/>
    <property type="evidence" value="ECO:0007669"/>
    <property type="project" value="InterPro"/>
</dbReference>
<dbReference type="PANTHER" id="PTHR43095">
    <property type="entry name" value="SUGAR KINASE"/>
    <property type="match status" value="1"/>
</dbReference>
<evidence type="ECO:0000256" key="3">
    <source>
        <dbReference type="ARBA" id="ARBA00022777"/>
    </source>
</evidence>
<sequence>MKIVATTVVAAAALGSAWAYRRSVRIQRAVEVKEKAHAILVVDIGSSSVRASAYVLRGDTWTLVPGSLHQLKMRALANDGTALVHVIQQAVERVKDLTVAWLTQQGAFRIVGVGFSCFAMSLVGVNSDGKPVTPVLTYAGRCASQAKALSQTLAHQGLQHETYNRTGVPIHPAYAAPQLLKLQPNDRVVTWQSLVGVLLRQWLGGESPIPMSYSEASWTGLADFRDAVWDRKLLELIQIDPATLPSIQDPSIPATGRLQPAYAKRWPLLQDTPYFLALADGAAANIGSHCVAPECKTTGSRIGLTVGTSAAMRVLVPVGQIVKVPRGLWCYRVSATHAIVGGALTDGGSVFEWALQTLALSPGEIWYPSTTHSSSYSLDAIRQVGAMAPAEHGLSMLPFLNGERSPGWHDDATCTISGITAATTPAHILRAALESVALRLGAIYALLGEYVTSDAHLVASGTALSSSPVWRQIIADVVGRPVWLETEAVELTSRGVAMFVGGHLGVHSSSSSPHKLLHRHFTCSTPSMQAHVQYLAARQRQDTLYSDVLGHT</sequence>
<keyword evidence="2" id="KW-0808">Transferase</keyword>
<dbReference type="AlphaFoldDB" id="W4HCV3"/>
<dbReference type="RefSeq" id="XP_009821363.1">
    <property type="nucleotide sequence ID" value="XM_009823061.1"/>
</dbReference>
<evidence type="ECO:0000313" key="7">
    <source>
        <dbReference type="EMBL" id="ETV88963.1"/>
    </source>
</evidence>
<dbReference type="PIRSF" id="PIRSF000538">
    <property type="entry name" value="GlpK"/>
    <property type="match status" value="1"/>
</dbReference>
<dbReference type="Gene3D" id="3.30.420.40">
    <property type="match status" value="2"/>
</dbReference>
<evidence type="ECO:0000256" key="2">
    <source>
        <dbReference type="ARBA" id="ARBA00022679"/>
    </source>
</evidence>
<evidence type="ECO:0000259" key="6">
    <source>
        <dbReference type="Pfam" id="PF02782"/>
    </source>
</evidence>
<proteinExistence type="inferred from homology"/>
<organism evidence="7">
    <name type="scientific">Aphanomyces astaci</name>
    <name type="common">Crayfish plague agent</name>
    <dbReference type="NCBI Taxonomy" id="112090"/>
    <lineage>
        <taxon>Eukaryota</taxon>
        <taxon>Sar</taxon>
        <taxon>Stramenopiles</taxon>
        <taxon>Oomycota</taxon>
        <taxon>Saprolegniomycetes</taxon>
        <taxon>Saprolegniales</taxon>
        <taxon>Verrucalvaceae</taxon>
        <taxon>Aphanomyces</taxon>
    </lineage>
</organism>
<evidence type="ECO:0000256" key="1">
    <source>
        <dbReference type="ARBA" id="ARBA00009156"/>
    </source>
</evidence>
<reference evidence="7" key="1">
    <citation type="submission" date="2013-12" db="EMBL/GenBank/DDBJ databases">
        <title>The Genome Sequence of Aphanomyces astaci APO3.</title>
        <authorList>
            <consortium name="The Broad Institute Genomics Platform"/>
            <person name="Russ C."/>
            <person name="Tyler B."/>
            <person name="van West P."/>
            <person name="Dieguez-Uribeondo J."/>
            <person name="Young S.K."/>
            <person name="Zeng Q."/>
            <person name="Gargeya S."/>
            <person name="Fitzgerald M."/>
            <person name="Abouelleil A."/>
            <person name="Alvarado L."/>
            <person name="Chapman S.B."/>
            <person name="Gainer-Dewar J."/>
            <person name="Goldberg J."/>
            <person name="Griggs A."/>
            <person name="Gujja S."/>
            <person name="Hansen M."/>
            <person name="Howarth C."/>
            <person name="Imamovic A."/>
            <person name="Ireland A."/>
            <person name="Larimer J."/>
            <person name="McCowan C."/>
            <person name="Murphy C."/>
            <person name="Pearson M."/>
            <person name="Poon T.W."/>
            <person name="Priest M."/>
            <person name="Roberts A."/>
            <person name="Saif S."/>
            <person name="Shea T."/>
            <person name="Sykes S."/>
            <person name="Wortman J."/>
            <person name="Nusbaum C."/>
            <person name="Birren B."/>
        </authorList>
    </citation>
    <scope>NUCLEOTIDE SEQUENCE [LARGE SCALE GENOMIC DNA]</scope>
    <source>
        <strain evidence="7">APO3</strain>
    </source>
</reference>
<dbReference type="OrthoDB" id="1728974at2759"/>
<gene>
    <name evidence="7" type="ORF">H257_00391</name>
</gene>
<feature type="domain" description="Carbohydrate kinase FGGY C-terminal" evidence="6">
    <location>
        <begin position="334"/>
        <end position="499"/>
    </location>
</feature>
<evidence type="ECO:0000256" key="4">
    <source>
        <dbReference type="SAM" id="SignalP"/>
    </source>
</evidence>
<dbReference type="InterPro" id="IPR050406">
    <property type="entry name" value="FGGY_Carb_Kinase"/>
</dbReference>
<name>W4HCV3_APHAT</name>